<sequence>MQMFIAGTSFDAINSMAASYVLDVITITGTGSKTYSLSGVSLTYAIVNDFMGGQLTGATYSVSVSGLTVSWNVNNAVTLIVYGSPVAGTQSDYFGFQLFQYINGVRTVKLAPNYVPLCLRQIIDVPAGARTVQTQVPAGNPVMCFHRHTGEAMDLCWWKPVTASGYHALQFPTAGSNQTGCRVYVFSNILANIPDYGFFLYRDGQMVWHSNCLPLQVIPLTNGDITSATPLAVSSSVTSHIFVPQDPAYPTGYSNFMCASAGKDGVAYKVQVGKVFQSTYISNPDEGRRMRGWACGGVGYIDTRFYDQYYKNALGIT</sequence>
<dbReference type="AlphaFoldDB" id="A0A807LI41"/>
<evidence type="ECO:0000313" key="1">
    <source>
        <dbReference type="EMBL" id="APZ06939.1"/>
    </source>
</evidence>
<organism evidence="1 2">
    <name type="scientific">Kosakonia cowanii JCM 10956 = DSM 18146</name>
    <dbReference type="NCBI Taxonomy" id="1300165"/>
    <lineage>
        <taxon>Bacteria</taxon>
        <taxon>Pseudomonadati</taxon>
        <taxon>Pseudomonadota</taxon>
        <taxon>Gammaproteobacteria</taxon>
        <taxon>Enterobacterales</taxon>
        <taxon>Enterobacteriaceae</taxon>
        <taxon>Kosakonia</taxon>
    </lineage>
</organism>
<evidence type="ECO:0000313" key="2">
    <source>
        <dbReference type="Proteomes" id="UP000187148"/>
    </source>
</evidence>
<proteinExistence type="predicted"/>
<name>A0A807LI41_9ENTR</name>
<gene>
    <name evidence="1" type="ORF">BWI95_18770</name>
</gene>
<dbReference type="Proteomes" id="UP000187148">
    <property type="component" value="Chromosome"/>
</dbReference>
<dbReference type="KEGG" id="kco:BWI95_18770"/>
<accession>A0A807LI41</accession>
<keyword evidence="2" id="KW-1185">Reference proteome</keyword>
<dbReference type="EMBL" id="CP019445">
    <property type="protein sequence ID" value="APZ06939.1"/>
    <property type="molecule type" value="Genomic_DNA"/>
</dbReference>
<dbReference type="RefSeq" id="WP_076770029.1">
    <property type="nucleotide sequence ID" value="NZ_CP019445.1"/>
</dbReference>
<protein>
    <submittedName>
        <fullName evidence="1">Uncharacterized protein</fullName>
    </submittedName>
</protein>
<reference evidence="1 2" key="1">
    <citation type="submission" date="2017-01" db="EMBL/GenBank/DDBJ databases">
        <authorList>
            <person name="Cao J.-M."/>
        </authorList>
    </citation>
    <scope>NUCLEOTIDE SEQUENCE [LARGE SCALE GENOMIC DNA]</scope>
    <source>
        <strain evidence="1 2">888-76</strain>
    </source>
</reference>